<name>A0A0F9GSC1_9ZZZZ</name>
<protein>
    <recommendedName>
        <fullName evidence="2">Carboxypeptidase-like regulatory domain-containing protein</fullName>
    </recommendedName>
</protein>
<reference evidence="1" key="1">
    <citation type="journal article" date="2015" name="Nature">
        <title>Complex archaea that bridge the gap between prokaryotes and eukaryotes.</title>
        <authorList>
            <person name="Spang A."/>
            <person name="Saw J.H."/>
            <person name="Jorgensen S.L."/>
            <person name="Zaremba-Niedzwiedzka K."/>
            <person name="Martijn J."/>
            <person name="Lind A.E."/>
            <person name="van Eijk R."/>
            <person name="Schleper C."/>
            <person name="Guy L."/>
            <person name="Ettema T.J."/>
        </authorList>
    </citation>
    <scope>NUCLEOTIDE SEQUENCE</scope>
</reference>
<dbReference type="AlphaFoldDB" id="A0A0F9GSC1"/>
<gene>
    <name evidence="1" type="ORF">LCGC14_1791820</name>
</gene>
<dbReference type="Gene3D" id="2.60.40.1120">
    <property type="entry name" value="Carboxypeptidase-like, regulatory domain"/>
    <property type="match status" value="1"/>
</dbReference>
<comment type="caution">
    <text evidence="1">The sequence shown here is derived from an EMBL/GenBank/DDBJ whole genome shotgun (WGS) entry which is preliminary data.</text>
</comment>
<sequence>MKKNLNISKTLLKLTLILVCGISYSQVEINGYVKSSITDLRPISDIYIEQLKSGKPVLERMTMADSTGFFRIENLEPNKLYEIKLSAFGYKDQVFEIKTNDGITNTTLTLEAGCEFSKEQAYTDWNNKKPKLLLVGSIAPTANSPSDTKFEKKYGIEYFDFGCTPPIEECIKIYNERIFELMDKKYGIKWRKKVRSDVEYLN</sequence>
<accession>A0A0F9GSC1</accession>
<dbReference type="SUPFAM" id="SSF49464">
    <property type="entry name" value="Carboxypeptidase regulatory domain-like"/>
    <property type="match status" value="1"/>
</dbReference>
<proteinExistence type="predicted"/>
<evidence type="ECO:0008006" key="2">
    <source>
        <dbReference type="Google" id="ProtNLM"/>
    </source>
</evidence>
<evidence type="ECO:0000313" key="1">
    <source>
        <dbReference type="EMBL" id="KKM01699.1"/>
    </source>
</evidence>
<organism evidence="1">
    <name type="scientific">marine sediment metagenome</name>
    <dbReference type="NCBI Taxonomy" id="412755"/>
    <lineage>
        <taxon>unclassified sequences</taxon>
        <taxon>metagenomes</taxon>
        <taxon>ecological metagenomes</taxon>
    </lineage>
</organism>
<dbReference type="EMBL" id="LAZR01017125">
    <property type="protein sequence ID" value="KKM01699.1"/>
    <property type="molecule type" value="Genomic_DNA"/>
</dbReference>
<dbReference type="InterPro" id="IPR008969">
    <property type="entry name" value="CarboxyPept-like_regulatory"/>
</dbReference>